<evidence type="ECO:0000259" key="6">
    <source>
        <dbReference type="Pfam" id="PF04263"/>
    </source>
</evidence>
<comment type="caution">
    <text evidence="8">The sequence shown here is derived from an EMBL/GenBank/DDBJ whole genome shotgun (WGS) entry which is preliminary data.</text>
</comment>
<dbReference type="CDD" id="cd07995">
    <property type="entry name" value="TPK"/>
    <property type="match status" value="1"/>
</dbReference>
<dbReference type="InterPro" id="IPR041492">
    <property type="entry name" value="HAD_2"/>
</dbReference>
<dbReference type="InterPro" id="IPR007371">
    <property type="entry name" value="TPK_catalytic"/>
</dbReference>
<dbReference type="GO" id="GO:0005524">
    <property type="term" value="F:ATP binding"/>
    <property type="evidence" value="ECO:0007669"/>
    <property type="project" value="UniProtKB-KW"/>
</dbReference>
<dbReference type="InterPro" id="IPR023214">
    <property type="entry name" value="HAD_sf"/>
</dbReference>
<dbReference type="SFLD" id="SFLDG01129">
    <property type="entry name" value="C1.5:_HAD__Beta-PGM__Phosphata"/>
    <property type="match status" value="1"/>
</dbReference>
<organism evidence="8 9">
    <name type="scientific">Olsenella porci</name>
    <dbReference type="NCBI Taxonomy" id="2652279"/>
    <lineage>
        <taxon>Bacteria</taxon>
        <taxon>Bacillati</taxon>
        <taxon>Actinomycetota</taxon>
        <taxon>Coriobacteriia</taxon>
        <taxon>Coriobacteriales</taxon>
        <taxon>Atopobiaceae</taxon>
        <taxon>Olsenella</taxon>
    </lineage>
</organism>
<dbReference type="SUPFAM" id="SSF63999">
    <property type="entry name" value="Thiamin pyrophosphokinase, catalytic domain"/>
    <property type="match status" value="1"/>
</dbReference>
<keyword evidence="9" id="KW-1185">Reference proteome</keyword>
<gene>
    <name evidence="8" type="ORF">FYJ68_03430</name>
</gene>
<dbReference type="SUPFAM" id="SSF63862">
    <property type="entry name" value="Thiamin pyrophosphokinase, substrate-binding domain"/>
    <property type="match status" value="1"/>
</dbReference>
<dbReference type="GO" id="GO:0009229">
    <property type="term" value="P:thiamine diphosphate biosynthetic process"/>
    <property type="evidence" value="ECO:0007669"/>
    <property type="project" value="InterPro"/>
</dbReference>
<dbReference type="EC" id="2.7.6.2" evidence="5"/>
<protein>
    <recommendedName>
        <fullName evidence="5">Thiamine diphosphokinase</fullName>
        <ecNumber evidence="5">2.7.6.2</ecNumber>
    </recommendedName>
</protein>
<evidence type="ECO:0000256" key="3">
    <source>
        <dbReference type="ARBA" id="ARBA00022777"/>
    </source>
</evidence>
<dbReference type="Gene3D" id="1.10.150.240">
    <property type="entry name" value="Putative phosphatase, domain 2"/>
    <property type="match status" value="1"/>
</dbReference>
<dbReference type="InterPro" id="IPR036371">
    <property type="entry name" value="TPK_B1-bd_sf"/>
</dbReference>
<dbReference type="AlphaFoldDB" id="A0A6N7XQ24"/>
<dbReference type="GO" id="GO:0030975">
    <property type="term" value="F:thiamine binding"/>
    <property type="evidence" value="ECO:0007669"/>
    <property type="project" value="InterPro"/>
</dbReference>
<dbReference type="Proteomes" id="UP000469325">
    <property type="component" value="Unassembled WGS sequence"/>
</dbReference>
<dbReference type="InterPro" id="IPR007373">
    <property type="entry name" value="Thiamin_PyroPKinase_B1-bd"/>
</dbReference>
<dbReference type="RefSeq" id="WP_154433992.1">
    <property type="nucleotide sequence ID" value="NZ_VUNC01000002.1"/>
</dbReference>
<dbReference type="PANTHER" id="PTHR18901:SF38">
    <property type="entry name" value="PSEUDOURIDINE-5'-PHOSPHATASE"/>
    <property type="match status" value="1"/>
</dbReference>
<evidence type="ECO:0000313" key="9">
    <source>
        <dbReference type="Proteomes" id="UP000469325"/>
    </source>
</evidence>
<dbReference type="Pfam" id="PF04263">
    <property type="entry name" value="TPK_catalytic"/>
    <property type="match status" value="1"/>
</dbReference>
<dbReference type="InterPro" id="IPR023198">
    <property type="entry name" value="PGP-like_dom2"/>
</dbReference>
<dbReference type="InterPro" id="IPR036412">
    <property type="entry name" value="HAD-like_sf"/>
</dbReference>
<evidence type="ECO:0000259" key="7">
    <source>
        <dbReference type="Pfam" id="PF04265"/>
    </source>
</evidence>
<keyword evidence="1 8" id="KW-0808">Transferase</keyword>
<dbReference type="Gene3D" id="3.40.50.10240">
    <property type="entry name" value="Thiamin pyrophosphokinase, catalytic domain"/>
    <property type="match status" value="1"/>
</dbReference>
<dbReference type="GO" id="GO:0006772">
    <property type="term" value="P:thiamine metabolic process"/>
    <property type="evidence" value="ECO:0007669"/>
    <property type="project" value="UniProtKB-UniRule"/>
</dbReference>
<dbReference type="InterPro" id="IPR006439">
    <property type="entry name" value="HAD-SF_hydro_IA"/>
</dbReference>
<proteinExistence type="predicted"/>
<dbReference type="NCBIfam" id="TIGR01509">
    <property type="entry name" value="HAD-SF-IA-v3"/>
    <property type="match status" value="1"/>
</dbReference>
<keyword evidence="3 8" id="KW-0418">Kinase</keyword>
<dbReference type="InterPro" id="IPR036759">
    <property type="entry name" value="TPK_catalytic_sf"/>
</dbReference>
<dbReference type="PRINTS" id="PR00413">
    <property type="entry name" value="HADHALOGNASE"/>
</dbReference>
<dbReference type="GO" id="GO:0016301">
    <property type="term" value="F:kinase activity"/>
    <property type="evidence" value="ECO:0007669"/>
    <property type="project" value="UniProtKB-KW"/>
</dbReference>
<dbReference type="EMBL" id="VUNC01000002">
    <property type="protein sequence ID" value="MST72165.1"/>
    <property type="molecule type" value="Genomic_DNA"/>
</dbReference>
<sequence length="447" mass="48132">MGITGAIFDCDGTLVDSMPMWHNVVVELLRDYGVPNVEHVYEVTEPLSLGEMCEAFHSQYGVPLPGEQILAEVKRRVREAYRTTVPLIPGCGEFLRSLRDAGVRMIVASSTTVPEVRVALAAHGIEDCFDDVICAGDVGRSKDYPDVYLEALRRLGTNVQTTWLFEDAPFGLRTARRVGLRTVCIFNDHDGRDEAFCRQQADIFSHGYVDVSLPIIRDFEPAPTRTDGIMRALLVDGSPEPSSTALVQELSDQADFVVAVDRGARALLDAGVRPDLLCGDADSVDPEALAWARSGTGNEIEYPSEKYCTDLSIAVSCARHEAARRGAALRLTVTCATGGRPDHALAALGVLVSAADACPRIVEDSFECQILSPDGQASWRLGERGVGRTFSAIAVAPGTTLSERGLKWELDHKGIPLLGDQPVSNVVVDADATVTCDSGAVAAYLLS</sequence>
<name>A0A6N7XQ24_9ACTN</name>
<dbReference type="NCBIfam" id="TIGR01378">
    <property type="entry name" value="thi_PPkinase"/>
    <property type="match status" value="1"/>
</dbReference>
<dbReference type="SFLD" id="SFLDS00003">
    <property type="entry name" value="Haloacid_Dehalogenase"/>
    <property type="match status" value="1"/>
</dbReference>
<dbReference type="InterPro" id="IPR006282">
    <property type="entry name" value="Thi_PPkinase"/>
</dbReference>
<dbReference type="Pfam" id="PF13419">
    <property type="entry name" value="HAD_2"/>
    <property type="match status" value="1"/>
</dbReference>
<evidence type="ECO:0000256" key="5">
    <source>
        <dbReference type="NCBIfam" id="TIGR01378"/>
    </source>
</evidence>
<evidence type="ECO:0000256" key="1">
    <source>
        <dbReference type="ARBA" id="ARBA00022679"/>
    </source>
</evidence>
<keyword evidence="2" id="KW-0547">Nucleotide-binding</keyword>
<evidence type="ECO:0000313" key="8">
    <source>
        <dbReference type="EMBL" id="MST72165.1"/>
    </source>
</evidence>
<feature type="domain" description="Thiamin pyrophosphokinase catalytic" evidence="6">
    <location>
        <begin position="248"/>
        <end position="358"/>
    </location>
</feature>
<evidence type="ECO:0000256" key="2">
    <source>
        <dbReference type="ARBA" id="ARBA00022741"/>
    </source>
</evidence>
<dbReference type="Pfam" id="PF04265">
    <property type="entry name" value="TPK_B1_binding"/>
    <property type="match status" value="1"/>
</dbReference>
<reference evidence="8 9" key="1">
    <citation type="submission" date="2019-08" db="EMBL/GenBank/DDBJ databases">
        <title>In-depth cultivation of the pig gut microbiome towards novel bacterial diversity and tailored functional studies.</title>
        <authorList>
            <person name="Wylensek D."/>
            <person name="Hitch T.C.A."/>
            <person name="Clavel T."/>
        </authorList>
    </citation>
    <scope>NUCLEOTIDE SEQUENCE [LARGE SCALE GENOMIC DNA]</scope>
    <source>
        <strain evidence="8 9">CA-Schmier-601-WT-1</strain>
    </source>
</reference>
<dbReference type="PANTHER" id="PTHR18901">
    <property type="entry name" value="2-DEOXYGLUCOSE-6-PHOSPHATE PHOSPHATASE 2"/>
    <property type="match status" value="1"/>
</dbReference>
<feature type="domain" description="Thiamin pyrophosphokinase thiamin-binding" evidence="7">
    <location>
        <begin position="386"/>
        <end position="440"/>
    </location>
</feature>
<accession>A0A6N7XQ24</accession>
<dbReference type="SUPFAM" id="SSF56784">
    <property type="entry name" value="HAD-like"/>
    <property type="match status" value="1"/>
</dbReference>
<evidence type="ECO:0000256" key="4">
    <source>
        <dbReference type="ARBA" id="ARBA00022840"/>
    </source>
</evidence>
<dbReference type="Gene3D" id="3.40.50.1000">
    <property type="entry name" value="HAD superfamily/HAD-like"/>
    <property type="match status" value="1"/>
</dbReference>
<dbReference type="GO" id="GO:0004788">
    <property type="term" value="F:thiamine diphosphokinase activity"/>
    <property type="evidence" value="ECO:0007669"/>
    <property type="project" value="UniProtKB-UniRule"/>
</dbReference>
<keyword evidence="4" id="KW-0067">ATP-binding</keyword>
<dbReference type="GO" id="GO:0016791">
    <property type="term" value="F:phosphatase activity"/>
    <property type="evidence" value="ECO:0007669"/>
    <property type="project" value="TreeGrafter"/>
</dbReference>